<keyword evidence="2" id="KW-1185">Reference proteome</keyword>
<name>A0ABR4LWL0_9EURO</name>
<gene>
    <name evidence="1" type="ORF">BJX67DRAFT_348322</name>
</gene>
<proteinExistence type="predicted"/>
<protein>
    <submittedName>
        <fullName evidence="1">Uncharacterized protein</fullName>
    </submittedName>
</protein>
<dbReference type="RefSeq" id="XP_070887909.1">
    <property type="nucleotide sequence ID" value="XM_071028643.1"/>
</dbReference>
<organism evidence="1 2">
    <name type="scientific">Aspergillus lucknowensis</name>
    <dbReference type="NCBI Taxonomy" id="176173"/>
    <lineage>
        <taxon>Eukaryota</taxon>
        <taxon>Fungi</taxon>
        <taxon>Dikarya</taxon>
        <taxon>Ascomycota</taxon>
        <taxon>Pezizomycotina</taxon>
        <taxon>Eurotiomycetes</taxon>
        <taxon>Eurotiomycetidae</taxon>
        <taxon>Eurotiales</taxon>
        <taxon>Aspergillaceae</taxon>
        <taxon>Aspergillus</taxon>
        <taxon>Aspergillus subgen. Nidulantes</taxon>
    </lineage>
</organism>
<reference evidence="1 2" key="1">
    <citation type="submission" date="2024-07" db="EMBL/GenBank/DDBJ databases">
        <title>Section-level genome sequencing and comparative genomics of Aspergillus sections Usti and Cavernicolus.</title>
        <authorList>
            <consortium name="Lawrence Berkeley National Laboratory"/>
            <person name="Nybo J.L."/>
            <person name="Vesth T.C."/>
            <person name="Theobald S."/>
            <person name="Frisvad J.C."/>
            <person name="Larsen T.O."/>
            <person name="Kjaerboelling I."/>
            <person name="Rothschild-Mancinelli K."/>
            <person name="Lyhne E.K."/>
            <person name="Kogle M.E."/>
            <person name="Barry K."/>
            <person name="Clum A."/>
            <person name="Na H."/>
            <person name="Ledsgaard L."/>
            <person name="Lin J."/>
            <person name="Lipzen A."/>
            <person name="Kuo A."/>
            <person name="Riley R."/>
            <person name="Mondo S."/>
            <person name="Labutti K."/>
            <person name="Haridas S."/>
            <person name="Pangalinan J."/>
            <person name="Salamov A.A."/>
            <person name="Simmons B.A."/>
            <person name="Magnuson J.K."/>
            <person name="Chen J."/>
            <person name="Drula E."/>
            <person name="Henrissat B."/>
            <person name="Wiebenga A."/>
            <person name="Lubbers R.J."/>
            <person name="Gomes A.C."/>
            <person name="Macurrencykelacurrency M.R."/>
            <person name="Stajich J."/>
            <person name="Grigoriev I.V."/>
            <person name="Mortensen U.H."/>
            <person name="De Vries R.P."/>
            <person name="Baker S.E."/>
            <person name="Andersen M.R."/>
        </authorList>
    </citation>
    <scope>NUCLEOTIDE SEQUENCE [LARGE SCALE GENOMIC DNA]</scope>
    <source>
        <strain evidence="1 2">CBS 449.75</strain>
    </source>
</reference>
<sequence length="59" mass="7078">MRLPNWSLRASQYIDVISELTFLHRAWRKLSKRTDGILRPERGLEEPAPRICRRQALLY</sequence>
<accession>A0ABR4LWL0</accession>
<dbReference type="GeneID" id="98143715"/>
<dbReference type="Proteomes" id="UP001610432">
    <property type="component" value="Unassembled WGS sequence"/>
</dbReference>
<evidence type="ECO:0000313" key="2">
    <source>
        <dbReference type="Proteomes" id="UP001610432"/>
    </source>
</evidence>
<evidence type="ECO:0000313" key="1">
    <source>
        <dbReference type="EMBL" id="KAL2868930.1"/>
    </source>
</evidence>
<dbReference type="EMBL" id="JBFXLQ010000011">
    <property type="protein sequence ID" value="KAL2868930.1"/>
    <property type="molecule type" value="Genomic_DNA"/>
</dbReference>
<comment type="caution">
    <text evidence="1">The sequence shown here is derived from an EMBL/GenBank/DDBJ whole genome shotgun (WGS) entry which is preliminary data.</text>
</comment>